<evidence type="ECO:0000313" key="13">
    <source>
        <dbReference type="EMBL" id="KAK9759046.1"/>
    </source>
</evidence>
<feature type="disulfide bond" evidence="8">
    <location>
        <begin position="324"/>
        <end position="331"/>
    </location>
</feature>
<keyword evidence="14" id="KW-1185">Reference proteome</keyword>
<feature type="compositionally biased region" description="Acidic residues" evidence="9">
    <location>
        <begin position="238"/>
        <end position="248"/>
    </location>
</feature>
<organism evidence="13 14">
    <name type="scientific">Popillia japonica</name>
    <name type="common">Japanese beetle</name>
    <dbReference type="NCBI Taxonomy" id="7064"/>
    <lineage>
        <taxon>Eukaryota</taxon>
        <taxon>Metazoa</taxon>
        <taxon>Ecdysozoa</taxon>
        <taxon>Arthropoda</taxon>
        <taxon>Hexapoda</taxon>
        <taxon>Insecta</taxon>
        <taxon>Pterygota</taxon>
        <taxon>Neoptera</taxon>
        <taxon>Endopterygota</taxon>
        <taxon>Coleoptera</taxon>
        <taxon>Polyphaga</taxon>
        <taxon>Scarabaeiformia</taxon>
        <taxon>Scarabaeidae</taxon>
        <taxon>Rutelinae</taxon>
        <taxon>Popillia</taxon>
    </lineage>
</organism>
<evidence type="ECO:0000256" key="8">
    <source>
        <dbReference type="PROSITE-ProRule" id="PRU00500"/>
    </source>
</evidence>
<dbReference type="Gene3D" id="4.10.800.10">
    <property type="entry name" value="Thyroglobulin type-1"/>
    <property type="match status" value="2"/>
</dbReference>
<feature type="disulfide bond" evidence="8">
    <location>
        <begin position="67"/>
        <end position="74"/>
    </location>
</feature>
<feature type="domain" description="Thyroglobulin type-1" evidence="11">
    <location>
        <begin position="30"/>
        <end position="99"/>
    </location>
</feature>
<dbReference type="CDD" id="cd00104">
    <property type="entry name" value="KAZAL_FS"/>
    <property type="match status" value="1"/>
</dbReference>
<accession>A0AAW1NBZ2</accession>
<evidence type="ECO:0000256" key="7">
    <source>
        <dbReference type="ARBA" id="ARBA00023180"/>
    </source>
</evidence>
<keyword evidence="3" id="KW-0732">Signal</keyword>
<dbReference type="Gene3D" id="1.10.238.10">
    <property type="entry name" value="EF-hand"/>
    <property type="match status" value="2"/>
</dbReference>
<comment type="subcellular location">
    <subcellularLocation>
        <location evidence="1">Secreted</location>
    </subcellularLocation>
</comment>
<dbReference type="PROSITE" id="PS51465">
    <property type="entry name" value="KAZAL_2"/>
    <property type="match status" value="1"/>
</dbReference>
<feature type="domain" description="EF-hand" evidence="10">
    <location>
        <begin position="155"/>
        <end position="190"/>
    </location>
</feature>
<dbReference type="Gene3D" id="3.30.60.30">
    <property type="match status" value="1"/>
</dbReference>
<keyword evidence="4" id="KW-0677">Repeat</keyword>
<evidence type="ECO:0000256" key="6">
    <source>
        <dbReference type="ARBA" id="ARBA00023157"/>
    </source>
</evidence>
<dbReference type="GO" id="GO:0005615">
    <property type="term" value="C:extracellular space"/>
    <property type="evidence" value="ECO:0007669"/>
    <property type="project" value="TreeGrafter"/>
</dbReference>
<dbReference type="GO" id="GO:0005509">
    <property type="term" value="F:calcium ion binding"/>
    <property type="evidence" value="ECO:0007669"/>
    <property type="project" value="InterPro"/>
</dbReference>
<evidence type="ECO:0000259" key="12">
    <source>
        <dbReference type="PROSITE" id="PS51465"/>
    </source>
</evidence>
<keyword evidence="7" id="KW-0325">Glycoprotein</keyword>
<dbReference type="Pfam" id="PF07648">
    <property type="entry name" value="Kazal_2"/>
    <property type="match status" value="1"/>
</dbReference>
<dbReference type="Pfam" id="PF10591">
    <property type="entry name" value="SPARC_Ca_bdg"/>
    <property type="match status" value="2"/>
</dbReference>
<dbReference type="PROSITE" id="PS51162">
    <property type="entry name" value="THYROGLOBULIN_1_2"/>
    <property type="match status" value="2"/>
</dbReference>
<dbReference type="AlphaFoldDB" id="A0AAW1NBZ2"/>
<evidence type="ECO:0000313" key="14">
    <source>
        <dbReference type="Proteomes" id="UP001458880"/>
    </source>
</evidence>
<sequence length="487" mass="55664">MCGSDNISYPNKCLLELAQCYNNSITQKHKGHCRRPIKCVDYTKTSSSSSVLELKCRSDGNFAGSQCSNKLGYCWCVNSQGAPMDYTLTQYSPSSKPRCSRKKTTRRRSSPKNGRKSNRPCKREDKAKFNINLVKIFQTEFMRENELSSPPEGNLFTKVLDWKFQQMDKNNDNMLDKDEYKDLKKIVKKAVKPKRCAKTFSKACDVNEDEFIGRQEWADCLTRDGIDEGGPMEGSNVDSDDEDDDDVFPEYPPIPIMPSTNQPPDGVLQTEVIPGDDSAEQREEDTADCRSDRQTALGEMKANSKNDLYVPECTPDGRYQKIQCYKSTGYCWCVHEDTGKNIPGTSVKNQEPKCDQVVSVSRSIKGCPEAKKNIFLKSLIDFLHEKMVKDINGTKIASANRPAWNTTREERVASWSFVIFDKNKNKILEKNEWKLFKETVTGVKSLRKCGKKLPRYCDKNKDKEITLTEWLECLSKRDHFTDILKED</sequence>
<keyword evidence="5" id="KW-0106">Calcium</keyword>
<dbReference type="PROSITE" id="PS50222">
    <property type="entry name" value="EF_HAND_2"/>
    <property type="match status" value="1"/>
</dbReference>
<feature type="domain" description="Thyroglobulin type-1" evidence="11">
    <location>
        <begin position="286"/>
        <end position="354"/>
    </location>
</feature>
<dbReference type="InterPro" id="IPR011992">
    <property type="entry name" value="EF-hand-dom_pair"/>
</dbReference>
<evidence type="ECO:0000256" key="1">
    <source>
        <dbReference type="ARBA" id="ARBA00004613"/>
    </source>
</evidence>
<evidence type="ECO:0000256" key="9">
    <source>
        <dbReference type="SAM" id="MobiDB-lite"/>
    </source>
</evidence>
<dbReference type="InterPro" id="IPR036857">
    <property type="entry name" value="Thyroglobulin_1_sf"/>
</dbReference>
<dbReference type="PROSITE" id="PS00018">
    <property type="entry name" value="EF_HAND_1"/>
    <property type="match status" value="3"/>
</dbReference>
<dbReference type="PROSITE" id="PS00484">
    <property type="entry name" value="THYROGLOBULIN_1_1"/>
    <property type="match status" value="1"/>
</dbReference>
<dbReference type="FunFam" id="4.10.800.10:FF:000004">
    <property type="entry name" value="SPARC-related modular calcium-binding protein 1"/>
    <property type="match status" value="1"/>
</dbReference>
<protein>
    <submittedName>
        <fullName evidence="13">Secreted protein acidic and rich in cysteine Ca binding region</fullName>
    </submittedName>
</protein>
<dbReference type="PANTHER" id="PTHR12352">
    <property type="entry name" value="SECRETED MODULAR CALCIUM-BINDING PROTEIN"/>
    <property type="match status" value="1"/>
</dbReference>
<dbReference type="SUPFAM" id="SSF100895">
    <property type="entry name" value="Kazal-type serine protease inhibitors"/>
    <property type="match status" value="1"/>
</dbReference>
<dbReference type="SUPFAM" id="SSF57610">
    <property type="entry name" value="Thyroglobulin type-1 domain"/>
    <property type="match status" value="2"/>
</dbReference>
<dbReference type="CDD" id="cd16234">
    <property type="entry name" value="EFh_SPARC_SMOC"/>
    <property type="match status" value="2"/>
</dbReference>
<gene>
    <name evidence="13" type="ORF">QE152_g313</name>
</gene>
<keyword evidence="6 8" id="KW-1015">Disulfide bond</keyword>
<feature type="region of interest" description="Disordered" evidence="9">
    <location>
        <begin position="91"/>
        <end position="121"/>
    </location>
</feature>
<evidence type="ECO:0000256" key="2">
    <source>
        <dbReference type="ARBA" id="ARBA00022525"/>
    </source>
</evidence>
<dbReference type="PANTHER" id="PTHR12352:SF30">
    <property type="entry name" value="FI05255P"/>
    <property type="match status" value="1"/>
</dbReference>
<evidence type="ECO:0000259" key="10">
    <source>
        <dbReference type="PROSITE" id="PS50222"/>
    </source>
</evidence>
<dbReference type="InterPro" id="IPR002048">
    <property type="entry name" value="EF_hand_dom"/>
</dbReference>
<dbReference type="InterPro" id="IPR036058">
    <property type="entry name" value="Kazal_dom_sf"/>
</dbReference>
<keyword evidence="2" id="KW-0964">Secreted</keyword>
<name>A0AAW1NBZ2_POPJA</name>
<dbReference type="InterPro" id="IPR000716">
    <property type="entry name" value="Thyroglobulin_1"/>
</dbReference>
<dbReference type="InterPro" id="IPR019577">
    <property type="entry name" value="SPARC/Testican_Ca-bd-dom"/>
</dbReference>
<dbReference type="Proteomes" id="UP001458880">
    <property type="component" value="Unassembled WGS sequence"/>
</dbReference>
<proteinExistence type="predicted"/>
<dbReference type="InterPro" id="IPR051950">
    <property type="entry name" value="Dev_reg/Prot_inhib"/>
</dbReference>
<dbReference type="InterPro" id="IPR018247">
    <property type="entry name" value="EF_Hand_1_Ca_BS"/>
</dbReference>
<dbReference type="Pfam" id="PF00086">
    <property type="entry name" value="Thyroglobulin_1"/>
    <property type="match status" value="2"/>
</dbReference>
<dbReference type="CDD" id="cd00191">
    <property type="entry name" value="TY"/>
    <property type="match status" value="2"/>
</dbReference>
<dbReference type="SUPFAM" id="SSF47473">
    <property type="entry name" value="EF-hand"/>
    <property type="match status" value="2"/>
</dbReference>
<feature type="domain" description="Kazal-like" evidence="12">
    <location>
        <begin position="1"/>
        <end position="35"/>
    </location>
</feature>
<dbReference type="InterPro" id="IPR002350">
    <property type="entry name" value="Kazal_dom"/>
</dbReference>
<reference evidence="13 14" key="1">
    <citation type="journal article" date="2024" name="BMC Genomics">
        <title>De novo assembly and annotation of Popillia japonica's genome with initial clues to its potential as an invasive pest.</title>
        <authorList>
            <person name="Cucini C."/>
            <person name="Boschi S."/>
            <person name="Funari R."/>
            <person name="Cardaioli E."/>
            <person name="Iannotti N."/>
            <person name="Marturano G."/>
            <person name="Paoli F."/>
            <person name="Bruttini M."/>
            <person name="Carapelli A."/>
            <person name="Frati F."/>
            <person name="Nardi F."/>
        </authorList>
    </citation>
    <scope>NUCLEOTIDE SEQUENCE [LARGE SCALE GENOMIC DNA]</scope>
    <source>
        <strain evidence="13">DMR45628</strain>
    </source>
</reference>
<comment type="caution">
    <text evidence="13">The sequence shown here is derived from an EMBL/GenBank/DDBJ whole genome shotgun (WGS) entry which is preliminary data.</text>
</comment>
<comment type="caution">
    <text evidence="8">Lacks conserved residue(s) required for the propagation of feature annotation.</text>
</comment>
<feature type="region of interest" description="Disordered" evidence="9">
    <location>
        <begin position="224"/>
        <end position="292"/>
    </location>
</feature>
<feature type="compositionally biased region" description="Basic residues" evidence="9">
    <location>
        <begin position="98"/>
        <end position="120"/>
    </location>
</feature>
<evidence type="ECO:0000256" key="3">
    <source>
        <dbReference type="ARBA" id="ARBA00022729"/>
    </source>
</evidence>
<evidence type="ECO:0000259" key="11">
    <source>
        <dbReference type="PROSITE" id="PS51162"/>
    </source>
</evidence>
<dbReference type="SMART" id="SM00211">
    <property type="entry name" value="TY"/>
    <property type="match status" value="2"/>
</dbReference>
<evidence type="ECO:0000256" key="4">
    <source>
        <dbReference type="ARBA" id="ARBA00022737"/>
    </source>
</evidence>
<dbReference type="EMBL" id="JASPKY010000002">
    <property type="protein sequence ID" value="KAK9759046.1"/>
    <property type="molecule type" value="Genomic_DNA"/>
</dbReference>
<evidence type="ECO:0000256" key="5">
    <source>
        <dbReference type="ARBA" id="ARBA00022837"/>
    </source>
</evidence>